<dbReference type="Pfam" id="PF12770">
    <property type="entry name" value="CHAT"/>
    <property type="match status" value="1"/>
</dbReference>
<name>A0ABP3J0Y5_9ACTN</name>
<feature type="domain" description="CHAT" evidence="2">
    <location>
        <begin position="553"/>
        <end position="712"/>
    </location>
</feature>
<sequence length="735" mass="79085">MGNGELLRPEDRAEFESVLDEALRVVLAVPRRRRPTAAALRVRAYAARNEIAACADAQYRRYVDVRRAAGRGPEPRGRLRALREVPVAVAGAVVAGVVDGVARGVHWSTWVGVLSAGVAVGAVSLPRFVRERRTASGTAEPAAEYAESVAAARRAWLDALMRSGVLPYLEGVLDEPARPERDVPHSAPPRSRPPRPASASPPSPGSPSADSLGGLPTAGTPYPGQDEASFSAQYRTSVRSIRSRPRPFPSPAPSDEPHRLTVELAEQASPGRDVPLHVRIVRDLATPGVTLRAFAVPPDGARLLITVHAPALLALGDLQQELLVTPGRDSDVLRFGLRTTRTGLHTVTVRAFHGGTFLGELRTQISVEDDTPTRDGPTREVRLPTVAFDPGEVTLQVLRGADGSYSFQLLSERCYAPESFRLLAGDPRGPTERIYEELRRMAAAAGKAGPGDGDAARRRLRNLGVQLWSAAVPDAVRRQFWAEAGRISSFTVLGEHDLVPWELLYPLDGASEGDGFLAEWLPVVRRVFGQERIRELDLPRATYVVPPGSPVDAAREVEKVRRTLGRGVADGGVLAEQSAVTGLIDQGLAGLLHFACHNSFTDAGSSVKMSDGAFDPIDLAYATQSGALRRTRPLVFFNACRSAGGIDWFSSSLGWAPQFLRAGAGAFIGSLWPVRSDSALAFADIFYFGLVSQRLTLGQASIQARRSVRDRTGGDPTWLAYAVYGSPAARVNPRT</sequence>
<reference evidence="4" key="1">
    <citation type="journal article" date="2019" name="Int. J. Syst. Evol. Microbiol.">
        <title>The Global Catalogue of Microorganisms (GCM) 10K type strain sequencing project: providing services to taxonomists for standard genome sequencing and annotation.</title>
        <authorList>
            <consortium name="The Broad Institute Genomics Platform"/>
            <consortium name="The Broad Institute Genome Sequencing Center for Infectious Disease"/>
            <person name="Wu L."/>
            <person name="Ma J."/>
        </authorList>
    </citation>
    <scope>NUCLEOTIDE SEQUENCE [LARGE SCALE GENOMIC DNA]</scope>
    <source>
        <strain evidence="4">JCM 4788</strain>
    </source>
</reference>
<evidence type="ECO:0000313" key="4">
    <source>
        <dbReference type="Proteomes" id="UP001500879"/>
    </source>
</evidence>
<dbReference type="Proteomes" id="UP001500879">
    <property type="component" value="Unassembled WGS sequence"/>
</dbReference>
<gene>
    <name evidence="3" type="ORF">GCM10010357_67890</name>
</gene>
<evidence type="ECO:0000256" key="1">
    <source>
        <dbReference type="SAM" id="MobiDB-lite"/>
    </source>
</evidence>
<accession>A0ABP3J0Y5</accession>
<feature type="region of interest" description="Disordered" evidence="1">
    <location>
        <begin position="176"/>
        <end position="258"/>
    </location>
</feature>
<keyword evidence="4" id="KW-1185">Reference proteome</keyword>
<evidence type="ECO:0000259" key="2">
    <source>
        <dbReference type="Pfam" id="PF12770"/>
    </source>
</evidence>
<feature type="compositionally biased region" description="Pro residues" evidence="1">
    <location>
        <begin position="186"/>
        <end position="205"/>
    </location>
</feature>
<dbReference type="EMBL" id="BAAABX010000088">
    <property type="protein sequence ID" value="GAA0436869.1"/>
    <property type="molecule type" value="Genomic_DNA"/>
</dbReference>
<organism evidence="3 4">
    <name type="scientific">Streptomyces luteireticuli</name>
    <dbReference type="NCBI Taxonomy" id="173858"/>
    <lineage>
        <taxon>Bacteria</taxon>
        <taxon>Bacillati</taxon>
        <taxon>Actinomycetota</taxon>
        <taxon>Actinomycetes</taxon>
        <taxon>Kitasatosporales</taxon>
        <taxon>Streptomycetaceae</taxon>
        <taxon>Streptomyces</taxon>
    </lineage>
</organism>
<evidence type="ECO:0000313" key="3">
    <source>
        <dbReference type="EMBL" id="GAA0436869.1"/>
    </source>
</evidence>
<comment type="caution">
    <text evidence="3">The sequence shown here is derived from an EMBL/GenBank/DDBJ whole genome shotgun (WGS) entry which is preliminary data.</text>
</comment>
<dbReference type="RefSeq" id="WP_344032636.1">
    <property type="nucleotide sequence ID" value="NZ_BAAABX010000088.1"/>
</dbReference>
<dbReference type="InterPro" id="IPR024983">
    <property type="entry name" value="CHAT_dom"/>
</dbReference>
<proteinExistence type="predicted"/>
<protein>
    <recommendedName>
        <fullName evidence="2">CHAT domain-containing protein</fullName>
    </recommendedName>
</protein>